<evidence type="ECO:0000313" key="2">
    <source>
        <dbReference type="EMBL" id="KFN48094.1"/>
    </source>
</evidence>
<feature type="chain" id="PRO_5001869564" evidence="1">
    <location>
        <begin position="21"/>
        <end position="315"/>
    </location>
</feature>
<dbReference type="RefSeq" id="WP_034210083.1">
    <property type="nucleotide sequence ID" value="NZ_AVCK01000003.1"/>
</dbReference>
<gene>
    <name evidence="2" type="ORF">N787_06550</name>
</gene>
<keyword evidence="3" id="KW-1185">Reference proteome</keyword>
<reference evidence="2 3" key="1">
    <citation type="submission" date="2013-09" db="EMBL/GenBank/DDBJ databases">
        <title>Genome sequencing of Arenimonas metalli.</title>
        <authorList>
            <person name="Chen F."/>
            <person name="Wang G."/>
        </authorList>
    </citation>
    <scope>NUCLEOTIDE SEQUENCE [LARGE SCALE GENOMIC DNA]</scope>
    <source>
        <strain evidence="2 3">CF5-1</strain>
    </source>
</reference>
<organism evidence="2 3">
    <name type="scientific">Arenimonas metalli CF5-1</name>
    <dbReference type="NCBI Taxonomy" id="1384056"/>
    <lineage>
        <taxon>Bacteria</taxon>
        <taxon>Pseudomonadati</taxon>
        <taxon>Pseudomonadota</taxon>
        <taxon>Gammaproteobacteria</taxon>
        <taxon>Lysobacterales</taxon>
        <taxon>Lysobacteraceae</taxon>
        <taxon>Arenimonas</taxon>
    </lineage>
</organism>
<dbReference type="STRING" id="1384056.N787_06550"/>
<sequence length="315" mass="34258">MRPFLPLAALACLAAAPALAQPAASRVVVRDTLPRPVNIRVAEADGAAAIEAQRIALEAARADAELQRRVLLHQRKIGTLTDAQYREGLSGYDRAIDGYRQLRPGQRVRPDGAEAAVLEKQIIDFTAARDGLGAPSVLAEVDTVRGDRGEVRLPAEALQSSLAARLEQARAELPDDARHAPARAYLDGLERRAAEQLPALADARGNVALADTVEIIEEVQVAYTMSMESWPVMLRVRSIPEQAIVELRALASAPLAFTTDTQREVIRGWFDYTVSKAGYKTVEGKDLNLVWAEGLFTCQLVPEDSPQDPLPCNIE</sequence>
<name>A0A091BB84_9GAMM</name>
<protein>
    <submittedName>
        <fullName evidence="2">Uncharacterized protein</fullName>
    </submittedName>
</protein>
<accession>A0A091BB84</accession>
<dbReference type="Proteomes" id="UP000029393">
    <property type="component" value="Unassembled WGS sequence"/>
</dbReference>
<proteinExistence type="predicted"/>
<dbReference type="PATRIC" id="fig|1384056.3.peg.185"/>
<keyword evidence="1" id="KW-0732">Signal</keyword>
<dbReference type="OrthoDB" id="9827525at2"/>
<dbReference type="AlphaFoldDB" id="A0A091BB84"/>
<comment type="caution">
    <text evidence="2">The sequence shown here is derived from an EMBL/GenBank/DDBJ whole genome shotgun (WGS) entry which is preliminary data.</text>
</comment>
<dbReference type="EMBL" id="AVCK01000003">
    <property type="protein sequence ID" value="KFN48094.1"/>
    <property type="molecule type" value="Genomic_DNA"/>
</dbReference>
<evidence type="ECO:0000256" key="1">
    <source>
        <dbReference type="SAM" id="SignalP"/>
    </source>
</evidence>
<feature type="signal peptide" evidence="1">
    <location>
        <begin position="1"/>
        <end position="20"/>
    </location>
</feature>
<evidence type="ECO:0000313" key="3">
    <source>
        <dbReference type="Proteomes" id="UP000029393"/>
    </source>
</evidence>